<dbReference type="UniPathway" id="UPA00251">
    <property type="reaction ID" value="UER00321"/>
</dbReference>
<dbReference type="InterPro" id="IPR038071">
    <property type="entry name" value="UROD/MetE-like_sf"/>
</dbReference>
<keyword evidence="9 10" id="KW-0627">Porphyrin biosynthesis</keyword>
<comment type="similarity">
    <text evidence="3 10 11">Belongs to the uroporphyrinogen decarboxylase family.</text>
</comment>
<feature type="binding site" evidence="10">
    <location>
        <position position="534"/>
    </location>
    <ligand>
        <name>substrate</name>
    </ligand>
</feature>
<keyword evidence="6 10" id="KW-0963">Cytoplasm</keyword>
<feature type="site" description="Transition state stabilizer" evidence="10">
    <location>
        <position position="402"/>
    </location>
</feature>
<dbReference type="Gene3D" id="3.40.50.10090">
    <property type="match status" value="2"/>
</dbReference>
<gene>
    <name evidence="14" type="primary">hemE_1</name>
    <name evidence="10" type="synonym">hemE</name>
    <name evidence="14" type="ORF">CA13_08130</name>
</gene>
<feature type="binding site" evidence="10">
    <location>
        <position position="479"/>
    </location>
    <ligand>
        <name>substrate</name>
    </ligand>
</feature>
<evidence type="ECO:0000313" key="15">
    <source>
        <dbReference type="Proteomes" id="UP000315010"/>
    </source>
</evidence>
<keyword evidence="15" id="KW-1185">Reference proteome</keyword>
<dbReference type="AlphaFoldDB" id="A0A5C5YY49"/>
<dbReference type="InterPro" id="IPR036108">
    <property type="entry name" value="4pyrrol_syn_uPrphyn_synt_sf"/>
</dbReference>
<dbReference type="CDD" id="cd06578">
    <property type="entry name" value="HemD"/>
    <property type="match status" value="1"/>
</dbReference>
<dbReference type="Pfam" id="PF02602">
    <property type="entry name" value="HEM4"/>
    <property type="match status" value="1"/>
</dbReference>
<evidence type="ECO:0000256" key="5">
    <source>
        <dbReference type="ARBA" id="ARBA00012288"/>
    </source>
</evidence>
<organism evidence="14 15">
    <name type="scientific">Novipirellula herctigrandis</name>
    <dbReference type="NCBI Taxonomy" id="2527986"/>
    <lineage>
        <taxon>Bacteria</taxon>
        <taxon>Pseudomonadati</taxon>
        <taxon>Planctomycetota</taxon>
        <taxon>Planctomycetia</taxon>
        <taxon>Pirellulales</taxon>
        <taxon>Pirellulaceae</taxon>
        <taxon>Novipirellula</taxon>
    </lineage>
</organism>
<sequence length="671" mass="74382">MEWSKKTDPTELVPTGVQWGKMDDPSSYPLRPMPKPSADFNHLNIAALESRRAEDMARLIERHNGTAHVSPSMREVPIDPNRDAIDFAYRVMTGQIGTMILTTGVGFRYFLKAIERHLDKQRFLDSLSDITTICRGPKPAVALRDVGLTATFRVPEPNTWRELLQTIDSHVPIANQNVGLQEYGVTNASLIAGLEARGATVEPVRVYGWEFPEDIGPLEANVQSIAAGERDVLLLTSAHQIVNMLRMAEQLNMVEQLRRGLQSTVIASIGPTTTQMATECDLHVDMEPSHPKMGHLVTEAAARSEALVNSKRRLQVIVKSKGDSVTRHPSHNSLFMRACRSEATERTPVWMMRQAGRYMAEYREVRAKQSFLELCANPKLCSEVMCTAVDRLGVDAAIIFSDLLPILVPLGFELEFVRGDGPVIHNPIREASDVSRVLPLDRPEELDFVYETVRQTRADLPETMPLIGFAGAPFTLASYAIEGGGSRQYSNTKKLMHEDSSAWSDLMSKLSDAITVYLNHQVAAGAQCVQLFDSWAGCLSPADYSKFVLPWMKQIIAGIDPSVPVINFATGNPELLPLLRGDRRTVVGVDWRISLDVAWQRIGHDCAVQGNLDPTVLLADRDVIRKSVADLLQSVGDRPGHIFNLGHGILKETPVEHAIELVRSVKELSAR</sequence>
<evidence type="ECO:0000313" key="14">
    <source>
        <dbReference type="EMBL" id="TWT79413.1"/>
    </source>
</evidence>
<name>A0A5C5YY49_9BACT</name>
<evidence type="ECO:0000256" key="10">
    <source>
        <dbReference type="HAMAP-Rule" id="MF_00218"/>
    </source>
</evidence>
<dbReference type="Gene3D" id="3.20.20.210">
    <property type="match status" value="1"/>
</dbReference>
<comment type="subcellular location">
    <subcellularLocation>
        <location evidence="1">Cytoplasm</location>
        <location evidence="1">Cytosol</location>
    </subcellularLocation>
</comment>
<evidence type="ECO:0000256" key="2">
    <source>
        <dbReference type="ARBA" id="ARBA00004804"/>
    </source>
</evidence>
<evidence type="ECO:0000256" key="11">
    <source>
        <dbReference type="RuleBase" id="RU004169"/>
    </source>
</evidence>
<dbReference type="InterPro" id="IPR000257">
    <property type="entry name" value="Uroporphyrinogen_deCOase"/>
</dbReference>
<dbReference type="PANTHER" id="PTHR21091:SF169">
    <property type="entry name" value="UROPORPHYRINOGEN DECARBOXYLASE"/>
    <property type="match status" value="1"/>
</dbReference>
<comment type="subunit">
    <text evidence="4 10">Homodimer.</text>
</comment>
<dbReference type="InterPro" id="IPR003754">
    <property type="entry name" value="4pyrrol_synth_uPrphyn_synth"/>
</dbReference>
<evidence type="ECO:0000259" key="12">
    <source>
        <dbReference type="PROSITE" id="PS00906"/>
    </source>
</evidence>
<comment type="caution">
    <text evidence="14">The sequence shown here is derived from an EMBL/GenBank/DDBJ whole genome shotgun (WGS) entry which is preliminary data.</text>
</comment>
<evidence type="ECO:0000256" key="3">
    <source>
        <dbReference type="ARBA" id="ARBA00009935"/>
    </source>
</evidence>
<feature type="binding site" evidence="10">
    <location>
        <begin position="353"/>
        <end position="357"/>
    </location>
    <ligand>
        <name>substrate</name>
    </ligand>
</feature>
<dbReference type="GO" id="GO:0004852">
    <property type="term" value="F:uroporphyrinogen-III synthase activity"/>
    <property type="evidence" value="ECO:0007669"/>
    <property type="project" value="InterPro"/>
</dbReference>
<comment type="function">
    <text evidence="10">Catalyzes the decarboxylation of four acetate groups of uroporphyrinogen-III to yield coproporphyrinogen-III.</text>
</comment>
<protein>
    <recommendedName>
        <fullName evidence="5 10">Uroporphyrinogen decarboxylase</fullName>
        <shortName evidence="10">UPD</shortName>
        <shortName evidence="10">URO-D</shortName>
        <ecNumber evidence="5 10">4.1.1.37</ecNumber>
    </recommendedName>
</protein>
<dbReference type="CDD" id="cd00717">
    <property type="entry name" value="URO-D"/>
    <property type="match status" value="1"/>
</dbReference>
<dbReference type="GO" id="GO:0004853">
    <property type="term" value="F:uroporphyrinogen decarboxylase activity"/>
    <property type="evidence" value="ECO:0007669"/>
    <property type="project" value="UniProtKB-UniRule"/>
</dbReference>
<feature type="binding site" evidence="10">
    <location>
        <position position="402"/>
    </location>
    <ligand>
        <name>substrate</name>
    </ligand>
</feature>
<proteinExistence type="inferred from homology"/>
<evidence type="ECO:0000256" key="9">
    <source>
        <dbReference type="ARBA" id="ARBA00023244"/>
    </source>
</evidence>
<evidence type="ECO:0000256" key="7">
    <source>
        <dbReference type="ARBA" id="ARBA00022793"/>
    </source>
</evidence>
<dbReference type="SUPFAM" id="SSF69618">
    <property type="entry name" value="HemD-like"/>
    <property type="match status" value="1"/>
</dbReference>
<dbReference type="FunFam" id="3.20.20.210:FF:000008">
    <property type="entry name" value="Uroporphyrinogen decarboxylase"/>
    <property type="match status" value="1"/>
</dbReference>
<dbReference type="PROSITE" id="PS00907">
    <property type="entry name" value="UROD_2"/>
    <property type="match status" value="1"/>
</dbReference>
<comment type="pathway">
    <text evidence="2 10">Porphyrin-containing compound metabolism; protoporphyrin-IX biosynthesis; coproporphyrinogen-III from 5-aminolevulinate: step 4/4.</text>
</comment>
<dbReference type="PROSITE" id="PS00906">
    <property type="entry name" value="UROD_1"/>
    <property type="match status" value="1"/>
</dbReference>
<feature type="binding site" evidence="10">
    <location>
        <position position="647"/>
    </location>
    <ligand>
        <name>substrate</name>
    </ligand>
</feature>
<keyword evidence="8 10" id="KW-0456">Lyase</keyword>
<dbReference type="PANTHER" id="PTHR21091">
    <property type="entry name" value="METHYLTETRAHYDROFOLATE:HOMOCYSTEINE METHYLTRANSFERASE RELATED"/>
    <property type="match status" value="1"/>
</dbReference>
<evidence type="ECO:0000259" key="13">
    <source>
        <dbReference type="PROSITE" id="PS00907"/>
    </source>
</evidence>
<evidence type="ECO:0000256" key="1">
    <source>
        <dbReference type="ARBA" id="ARBA00004514"/>
    </source>
</evidence>
<dbReference type="Pfam" id="PF01208">
    <property type="entry name" value="URO-D"/>
    <property type="match status" value="1"/>
</dbReference>
<dbReference type="EC" id="4.1.1.37" evidence="5 10"/>
<dbReference type="Proteomes" id="UP000315010">
    <property type="component" value="Unassembled WGS sequence"/>
</dbReference>
<feature type="domain" description="Uroporphyrinogen decarboxylase (URO-D)" evidence="12">
    <location>
        <begin position="348"/>
        <end position="357"/>
    </location>
</feature>
<evidence type="ECO:0000256" key="4">
    <source>
        <dbReference type="ARBA" id="ARBA00011738"/>
    </source>
</evidence>
<dbReference type="EMBL" id="SJPJ01000001">
    <property type="protein sequence ID" value="TWT79413.1"/>
    <property type="molecule type" value="Genomic_DNA"/>
</dbReference>
<dbReference type="HAMAP" id="MF_00218">
    <property type="entry name" value="URO_D"/>
    <property type="match status" value="1"/>
</dbReference>
<keyword evidence="7 10" id="KW-0210">Decarboxylase</keyword>
<dbReference type="NCBIfam" id="TIGR01464">
    <property type="entry name" value="hemE"/>
    <property type="match status" value="1"/>
</dbReference>
<comment type="caution">
    <text evidence="10">Lacks conserved residue(s) required for the propagation of feature annotation.</text>
</comment>
<dbReference type="GO" id="GO:0005829">
    <property type="term" value="C:cytosol"/>
    <property type="evidence" value="ECO:0007669"/>
    <property type="project" value="UniProtKB-SubCell"/>
</dbReference>
<evidence type="ECO:0000256" key="8">
    <source>
        <dbReference type="ARBA" id="ARBA00023239"/>
    </source>
</evidence>
<feature type="domain" description="Uroporphyrinogen decarboxylase (URO-D)" evidence="13">
    <location>
        <begin position="467"/>
        <end position="483"/>
    </location>
</feature>
<dbReference type="GO" id="GO:0006782">
    <property type="term" value="P:protoporphyrinogen IX biosynthetic process"/>
    <property type="evidence" value="ECO:0007669"/>
    <property type="project" value="UniProtKB-UniRule"/>
</dbReference>
<comment type="catalytic activity">
    <reaction evidence="10">
        <text>uroporphyrinogen III + 4 H(+) = coproporphyrinogen III + 4 CO2</text>
        <dbReference type="Rhea" id="RHEA:19865"/>
        <dbReference type="ChEBI" id="CHEBI:15378"/>
        <dbReference type="ChEBI" id="CHEBI:16526"/>
        <dbReference type="ChEBI" id="CHEBI:57308"/>
        <dbReference type="ChEBI" id="CHEBI:57309"/>
        <dbReference type="EC" id="4.1.1.37"/>
    </reaction>
</comment>
<dbReference type="InterPro" id="IPR006361">
    <property type="entry name" value="Uroporphyrinogen_deCO2ase_HemE"/>
</dbReference>
<accession>A0A5C5YY49</accession>
<evidence type="ECO:0000256" key="6">
    <source>
        <dbReference type="ARBA" id="ARBA00022490"/>
    </source>
</evidence>
<reference evidence="14 15" key="1">
    <citation type="submission" date="2019-02" db="EMBL/GenBank/DDBJ databases">
        <title>Deep-cultivation of Planctomycetes and their phenomic and genomic characterization uncovers novel biology.</title>
        <authorList>
            <person name="Wiegand S."/>
            <person name="Jogler M."/>
            <person name="Boedeker C."/>
            <person name="Pinto D."/>
            <person name="Vollmers J."/>
            <person name="Rivas-Marin E."/>
            <person name="Kohn T."/>
            <person name="Peeters S.H."/>
            <person name="Heuer A."/>
            <person name="Rast P."/>
            <person name="Oberbeckmann S."/>
            <person name="Bunk B."/>
            <person name="Jeske O."/>
            <person name="Meyerdierks A."/>
            <person name="Storesund J.E."/>
            <person name="Kallscheuer N."/>
            <person name="Luecker S."/>
            <person name="Lage O.M."/>
            <person name="Pohl T."/>
            <person name="Merkel B.J."/>
            <person name="Hornburger P."/>
            <person name="Mueller R.-W."/>
            <person name="Bruemmer F."/>
            <person name="Labrenz M."/>
            <person name="Spormann A.M."/>
            <person name="Op Den Camp H."/>
            <person name="Overmann J."/>
            <person name="Amann R."/>
            <person name="Jetten M.S.M."/>
            <person name="Mascher T."/>
            <person name="Medema M.H."/>
            <person name="Devos D.P."/>
            <person name="Kaster A.-K."/>
            <person name="Ovreas L."/>
            <person name="Rohde M."/>
            <person name="Galperin M.Y."/>
            <person name="Jogler C."/>
        </authorList>
    </citation>
    <scope>NUCLEOTIDE SEQUENCE [LARGE SCALE GENOMIC DNA]</scope>
    <source>
        <strain evidence="14 15">CA13</strain>
    </source>
</reference>
<dbReference type="SUPFAM" id="SSF51726">
    <property type="entry name" value="UROD/MetE-like"/>
    <property type="match status" value="1"/>
</dbReference>